<feature type="domain" description="Nudix hydrolase" evidence="3">
    <location>
        <begin position="1"/>
        <end position="128"/>
    </location>
</feature>
<dbReference type="InterPro" id="IPR003293">
    <property type="entry name" value="Nudix_hydrolase6-like"/>
</dbReference>
<dbReference type="Pfam" id="PF00293">
    <property type="entry name" value="NUDIX"/>
    <property type="match status" value="1"/>
</dbReference>
<dbReference type="InterPro" id="IPR000086">
    <property type="entry name" value="NUDIX_hydrolase_dom"/>
</dbReference>
<dbReference type="EMBL" id="HBHQ01003986">
    <property type="protein sequence ID" value="CAD9810824.1"/>
    <property type="molecule type" value="Transcribed_RNA"/>
</dbReference>
<evidence type="ECO:0000313" key="4">
    <source>
        <dbReference type="EMBL" id="CAD9810824.1"/>
    </source>
</evidence>
<accession>A0A7S2XK34</accession>
<dbReference type="GO" id="GO:0035529">
    <property type="term" value="F:NADH pyrophosphatase activity"/>
    <property type="evidence" value="ECO:0007669"/>
    <property type="project" value="TreeGrafter"/>
</dbReference>
<dbReference type="GO" id="GO:0051287">
    <property type="term" value="F:NAD binding"/>
    <property type="evidence" value="ECO:0007669"/>
    <property type="project" value="TreeGrafter"/>
</dbReference>
<dbReference type="PANTHER" id="PTHR13994">
    <property type="entry name" value="NUDIX HYDROLASE RELATED"/>
    <property type="match status" value="1"/>
</dbReference>
<reference evidence="4" key="1">
    <citation type="submission" date="2021-01" db="EMBL/GenBank/DDBJ databases">
        <authorList>
            <person name="Corre E."/>
            <person name="Pelletier E."/>
            <person name="Niang G."/>
            <person name="Scheremetjew M."/>
            <person name="Finn R."/>
            <person name="Kale V."/>
            <person name="Holt S."/>
            <person name="Cochrane G."/>
            <person name="Meng A."/>
            <person name="Brown T."/>
            <person name="Cohen L."/>
        </authorList>
    </citation>
    <scope>NUCLEOTIDE SEQUENCE</scope>
    <source>
        <strain evidence="4">CCMP2084</strain>
    </source>
</reference>
<dbReference type="PROSITE" id="PS51462">
    <property type="entry name" value="NUDIX"/>
    <property type="match status" value="1"/>
</dbReference>
<protein>
    <recommendedName>
        <fullName evidence="3">Nudix hydrolase domain-containing protein</fullName>
    </recommendedName>
</protein>
<dbReference type="PRINTS" id="PR00502">
    <property type="entry name" value="NUDIXFAMILY"/>
</dbReference>
<dbReference type="GO" id="GO:0047631">
    <property type="term" value="F:ADP-ribose diphosphatase activity"/>
    <property type="evidence" value="ECO:0007669"/>
    <property type="project" value="TreeGrafter"/>
</dbReference>
<dbReference type="Gene3D" id="3.90.79.10">
    <property type="entry name" value="Nucleoside Triphosphate Pyrophosphohydrolase"/>
    <property type="match status" value="1"/>
</dbReference>
<name>A0A7S2XK34_9STRA</name>
<dbReference type="PROSITE" id="PS00893">
    <property type="entry name" value="NUDIX_BOX"/>
    <property type="match status" value="1"/>
</dbReference>
<proteinExistence type="inferred from homology"/>
<dbReference type="InterPro" id="IPR020476">
    <property type="entry name" value="Nudix_hydrolase"/>
</dbReference>
<evidence type="ECO:0000256" key="1">
    <source>
        <dbReference type="ARBA" id="ARBA00022801"/>
    </source>
</evidence>
<keyword evidence="1 2" id="KW-0378">Hydrolase</keyword>
<dbReference type="AlphaFoldDB" id="A0A7S2XK34"/>
<organism evidence="4">
    <name type="scientific">Attheya septentrionalis</name>
    <dbReference type="NCBI Taxonomy" id="420275"/>
    <lineage>
        <taxon>Eukaryota</taxon>
        <taxon>Sar</taxon>
        <taxon>Stramenopiles</taxon>
        <taxon>Ochrophyta</taxon>
        <taxon>Bacillariophyta</taxon>
        <taxon>Coscinodiscophyceae</taxon>
        <taxon>Chaetocerotophycidae</taxon>
        <taxon>Chaetocerotales</taxon>
        <taxon>Attheyaceae</taxon>
        <taxon>Attheya</taxon>
    </lineage>
</organism>
<dbReference type="PANTHER" id="PTHR13994:SF13">
    <property type="entry name" value="FI03680P"/>
    <property type="match status" value="1"/>
</dbReference>
<dbReference type="InterPro" id="IPR020084">
    <property type="entry name" value="NUDIX_hydrolase_CS"/>
</dbReference>
<evidence type="ECO:0000259" key="3">
    <source>
        <dbReference type="PROSITE" id="PS51462"/>
    </source>
</evidence>
<evidence type="ECO:0000256" key="2">
    <source>
        <dbReference type="RuleBase" id="RU003476"/>
    </source>
</evidence>
<gene>
    <name evidence="4" type="ORF">ASEP1449_LOCUS2648</name>
</gene>
<comment type="similarity">
    <text evidence="2">Belongs to the Nudix hydrolase family.</text>
</comment>
<dbReference type="InterPro" id="IPR015797">
    <property type="entry name" value="NUDIX_hydrolase-like_dom_sf"/>
</dbReference>
<sequence length="178" mass="19681">MVVQEKSGPAAVRNLWKMPTGLTDPGEDIADAAVRELKEETGLECVFDRIVCFRQSHGGLFNRSDMFFVCLLKLGPVHMAQLEQGKEVPLAPQEEEIKEAAWVEKEAYANQELWIDSPLYKEMNRAMFLAAENSISDTIADTADTSLLASTSKRVGGFVGKKLPVGFRPGTNTIYSNL</sequence>
<dbReference type="SUPFAM" id="SSF55811">
    <property type="entry name" value="Nudix"/>
    <property type="match status" value="1"/>
</dbReference>